<dbReference type="SUPFAM" id="SSF51735">
    <property type="entry name" value="NAD(P)-binding Rossmann-fold domains"/>
    <property type="match status" value="1"/>
</dbReference>
<dbReference type="AlphaFoldDB" id="A0A089LJ27"/>
<keyword evidence="3" id="KW-0633">Potassium transport</keyword>
<feature type="transmembrane region" description="Helical" evidence="12">
    <location>
        <begin position="49"/>
        <end position="67"/>
    </location>
</feature>
<dbReference type="SUPFAM" id="SSF81324">
    <property type="entry name" value="Voltage-gated potassium channels"/>
    <property type="match status" value="1"/>
</dbReference>
<evidence type="ECO:0000256" key="12">
    <source>
        <dbReference type="SAM" id="Phobius"/>
    </source>
</evidence>
<keyword evidence="9 12" id="KW-0472">Membrane</keyword>
<dbReference type="PANTHER" id="PTHR10027">
    <property type="entry name" value="CALCIUM-ACTIVATED POTASSIUM CHANNEL ALPHA CHAIN"/>
    <property type="match status" value="1"/>
</dbReference>
<dbReference type="Pfam" id="PF02254">
    <property type="entry name" value="TrkA_N"/>
    <property type="match status" value="1"/>
</dbReference>
<dbReference type="Pfam" id="PF07885">
    <property type="entry name" value="Ion_trans_2"/>
    <property type="match status" value="1"/>
</dbReference>
<keyword evidence="15" id="KW-1185">Reference proteome</keyword>
<keyword evidence="4 12" id="KW-0812">Transmembrane</keyword>
<dbReference type="HOGENOM" id="CLU_050982_1_1_9"/>
<feature type="transmembrane region" description="Helical" evidence="12">
    <location>
        <begin position="73"/>
        <end position="94"/>
    </location>
</feature>
<evidence type="ECO:0000256" key="10">
    <source>
        <dbReference type="ARBA" id="ARBA00023303"/>
    </source>
</evidence>
<evidence type="ECO:0000256" key="5">
    <source>
        <dbReference type="ARBA" id="ARBA00022826"/>
    </source>
</evidence>
<dbReference type="Gene3D" id="1.10.287.70">
    <property type="match status" value="1"/>
</dbReference>
<feature type="domain" description="RCK N-terminal" evidence="13">
    <location>
        <begin position="114"/>
        <end position="240"/>
    </location>
</feature>
<dbReference type="OrthoDB" id="9785285at2"/>
<evidence type="ECO:0000256" key="2">
    <source>
        <dbReference type="ARBA" id="ARBA00022448"/>
    </source>
</evidence>
<sequence length="338" mass="37772">MHFLIRISGKLLHLKKKSIGLIILAFIILSASTAFLLEPDTFHSWFNAFYWVMTTMATVGYGDYFATTVTGKVFTIFLYIFGIGLLSLVIGKIIDAMGEMQRRRGAGTLSFHGHNHVVLINWNRKTQAAVDEILCYDGSCKIVIIDENGRHPLEQLEQVHFINGDASSDDILLKANIGSARAAIVFGDTRIDEASLSDGKTLLIASSIERIAPQVHTTVEIMQEKNIQNFKHVQVNEFVLSHDAISRLAVRSALQEGNSEVITQLLSRQHGDDIYEIPRSRAWNTYGDAFQDLLRQGATLLSDRGDLGINRKLEQPIPGDARLYIVADEVTYRRIKTG</sequence>
<gene>
    <name evidence="14" type="ORF">PBOR_34875</name>
</gene>
<dbReference type="PROSITE" id="PS51201">
    <property type="entry name" value="RCK_N"/>
    <property type="match status" value="1"/>
</dbReference>
<evidence type="ECO:0000256" key="7">
    <source>
        <dbReference type="ARBA" id="ARBA00022989"/>
    </source>
</evidence>
<feature type="transmembrane region" description="Helical" evidence="12">
    <location>
        <begin position="18"/>
        <end position="37"/>
    </location>
</feature>
<dbReference type="GO" id="GO:0005267">
    <property type="term" value="F:potassium channel activity"/>
    <property type="evidence" value="ECO:0007669"/>
    <property type="project" value="UniProtKB-KW"/>
</dbReference>
<keyword evidence="5" id="KW-0631">Potassium channel</keyword>
<evidence type="ECO:0000256" key="3">
    <source>
        <dbReference type="ARBA" id="ARBA00022538"/>
    </source>
</evidence>
<dbReference type="Proteomes" id="UP000029518">
    <property type="component" value="Chromosome"/>
</dbReference>
<dbReference type="InterPro" id="IPR003148">
    <property type="entry name" value="RCK_N"/>
</dbReference>
<keyword evidence="10" id="KW-0407">Ion channel</keyword>
<dbReference type="InterPro" id="IPR047871">
    <property type="entry name" value="K_chnl_Slo-like"/>
</dbReference>
<protein>
    <submittedName>
        <fullName evidence="14">Ion transporter</fullName>
    </submittedName>
</protein>
<keyword evidence="7 12" id="KW-1133">Transmembrane helix</keyword>
<dbReference type="EMBL" id="CP009285">
    <property type="protein sequence ID" value="AIQ61511.1"/>
    <property type="molecule type" value="Genomic_DNA"/>
</dbReference>
<dbReference type="Gene3D" id="3.40.50.720">
    <property type="entry name" value="NAD(P)-binding Rossmann-like Domain"/>
    <property type="match status" value="1"/>
</dbReference>
<evidence type="ECO:0000256" key="8">
    <source>
        <dbReference type="ARBA" id="ARBA00023065"/>
    </source>
</evidence>
<keyword evidence="2" id="KW-0813">Transport</keyword>
<evidence type="ECO:0000259" key="13">
    <source>
        <dbReference type="PROSITE" id="PS51201"/>
    </source>
</evidence>
<keyword evidence="6" id="KW-0630">Potassium</keyword>
<evidence type="ECO:0000256" key="4">
    <source>
        <dbReference type="ARBA" id="ARBA00022692"/>
    </source>
</evidence>
<evidence type="ECO:0000256" key="6">
    <source>
        <dbReference type="ARBA" id="ARBA00022958"/>
    </source>
</evidence>
<dbReference type="InterPro" id="IPR013099">
    <property type="entry name" value="K_chnl_dom"/>
</dbReference>
<evidence type="ECO:0000313" key="14">
    <source>
        <dbReference type="EMBL" id="AIQ61511.1"/>
    </source>
</evidence>
<name>A0A089LJ27_PAEBO</name>
<comment type="subcellular location">
    <subcellularLocation>
        <location evidence="1">Cell membrane</location>
        <topology evidence="1">Multi-pass membrane protein</topology>
    </subcellularLocation>
</comment>
<evidence type="ECO:0000256" key="11">
    <source>
        <dbReference type="ARBA" id="ARBA00034430"/>
    </source>
</evidence>
<organism evidence="14 15">
    <name type="scientific">Paenibacillus borealis</name>
    <dbReference type="NCBI Taxonomy" id="160799"/>
    <lineage>
        <taxon>Bacteria</taxon>
        <taxon>Bacillati</taxon>
        <taxon>Bacillota</taxon>
        <taxon>Bacilli</taxon>
        <taxon>Bacillales</taxon>
        <taxon>Paenibacillaceae</taxon>
        <taxon>Paenibacillus</taxon>
    </lineage>
</organism>
<evidence type="ECO:0000313" key="15">
    <source>
        <dbReference type="Proteomes" id="UP000029518"/>
    </source>
</evidence>
<dbReference type="KEGG" id="pbd:PBOR_34875"/>
<evidence type="ECO:0000256" key="9">
    <source>
        <dbReference type="ARBA" id="ARBA00023136"/>
    </source>
</evidence>
<reference evidence="14" key="1">
    <citation type="submission" date="2014-08" db="EMBL/GenBank/DDBJ databases">
        <title>Comparative genomics of the Paenibacillus odorifer group.</title>
        <authorList>
            <person name="den Bakker H.C."/>
            <person name="Tsai Y.-C.Y.-C."/>
            <person name="Martin N."/>
            <person name="Korlach J."/>
            <person name="Wiedmann M."/>
        </authorList>
    </citation>
    <scope>NUCLEOTIDE SEQUENCE [LARGE SCALE GENOMIC DNA]</scope>
    <source>
        <strain evidence="14">DSM 13188</strain>
    </source>
</reference>
<evidence type="ECO:0000256" key="1">
    <source>
        <dbReference type="ARBA" id="ARBA00004651"/>
    </source>
</evidence>
<comment type="catalytic activity">
    <reaction evidence="11">
        <text>K(+)(in) = K(+)(out)</text>
        <dbReference type="Rhea" id="RHEA:29463"/>
        <dbReference type="ChEBI" id="CHEBI:29103"/>
    </reaction>
</comment>
<dbReference type="InterPro" id="IPR036291">
    <property type="entry name" value="NAD(P)-bd_dom_sf"/>
</dbReference>
<proteinExistence type="predicted"/>
<dbReference type="PANTHER" id="PTHR10027:SF10">
    <property type="entry name" value="SLOWPOKE 2, ISOFORM D"/>
    <property type="match status" value="1"/>
</dbReference>
<dbReference type="RefSeq" id="WP_042218370.1">
    <property type="nucleotide sequence ID" value="NZ_CP009285.1"/>
</dbReference>
<keyword evidence="8" id="KW-0406">Ion transport</keyword>
<accession>A0A089LJ27</accession>
<dbReference type="GO" id="GO:0005886">
    <property type="term" value="C:plasma membrane"/>
    <property type="evidence" value="ECO:0007669"/>
    <property type="project" value="UniProtKB-SubCell"/>
</dbReference>